<keyword evidence="7" id="KW-0067">ATP-binding</keyword>
<dbReference type="GO" id="GO:0004386">
    <property type="term" value="F:helicase activity"/>
    <property type="evidence" value="ECO:0007669"/>
    <property type="project" value="UniProtKB-KW"/>
</dbReference>
<dbReference type="Pfam" id="PF04851">
    <property type="entry name" value="ResIII"/>
    <property type="match status" value="1"/>
</dbReference>
<dbReference type="InterPro" id="IPR038257">
    <property type="entry name" value="CRISPR-assoc_Cas3_HD_sf"/>
</dbReference>
<evidence type="ECO:0000256" key="3">
    <source>
        <dbReference type="ARBA" id="ARBA00022723"/>
    </source>
</evidence>
<dbReference type="NCBIfam" id="TIGR02562">
    <property type="entry name" value="cas3_yersinia"/>
    <property type="match status" value="1"/>
</dbReference>
<dbReference type="GO" id="GO:0003677">
    <property type="term" value="F:DNA binding"/>
    <property type="evidence" value="ECO:0007669"/>
    <property type="project" value="InterPro"/>
</dbReference>
<dbReference type="InterPro" id="IPR006483">
    <property type="entry name" value="CRISPR-assoc_Cas3_HD"/>
</dbReference>
<keyword evidence="6" id="KW-0347">Helicase</keyword>
<reference evidence="11" key="1">
    <citation type="submission" date="2024-02" db="EMBL/GenBank/DDBJ databases">
        <authorList>
            <consortium name="Clinical and Environmental Microbiology Branch: Whole genome sequencing antimicrobial resistance pathogens in the healthcare setting"/>
        </authorList>
    </citation>
    <scope>NUCLEOTIDE SEQUENCE</scope>
    <source>
        <strain evidence="11">2020GO-00142</strain>
    </source>
</reference>
<evidence type="ECO:0000256" key="7">
    <source>
        <dbReference type="ARBA" id="ARBA00022840"/>
    </source>
</evidence>
<dbReference type="AlphaFoldDB" id="A0AAI9HYH9"/>
<evidence type="ECO:0000256" key="8">
    <source>
        <dbReference type="ARBA" id="ARBA00023118"/>
    </source>
</evidence>
<keyword evidence="5" id="KW-0378">Hydrolase</keyword>
<evidence type="ECO:0000256" key="5">
    <source>
        <dbReference type="ARBA" id="ARBA00022801"/>
    </source>
</evidence>
<name>A0AAI9HYH9_PROST</name>
<dbReference type="Pfam" id="PF21384">
    <property type="entry name" value="Cas3_I-F_Cas2"/>
    <property type="match status" value="1"/>
</dbReference>
<dbReference type="PROSITE" id="PS51643">
    <property type="entry name" value="HD_CAS3"/>
    <property type="match status" value="1"/>
</dbReference>
<dbReference type="GO" id="GO:0005524">
    <property type="term" value="F:ATP binding"/>
    <property type="evidence" value="ECO:0007669"/>
    <property type="project" value="UniProtKB-KW"/>
</dbReference>
<dbReference type="GO" id="GO:0051607">
    <property type="term" value="P:defense response to virus"/>
    <property type="evidence" value="ECO:0007669"/>
    <property type="project" value="UniProtKB-KW"/>
</dbReference>
<dbReference type="InterPro" id="IPR048823">
    <property type="entry name" value="Cas3_I-F_Cas2"/>
</dbReference>
<accession>A0AAI9HYH9</accession>
<keyword evidence="8" id="KW-0051">Antiviral defense</keyword>
<keyword evidence="4" id="KW-0547">Nucleotide-binding</keyword>
<dbReference type="SUPFAM" id="SSF52540">
    <property type="entry name" value="P-loop containing nucleoside triphosphate hydrolases"/>
    <property type="match status" value="1"/>
</dbReference>
<dbReference type="GO" id="GO:0016787">
    <property type="term" value="F:hydrolase activity"/>
    <property type="evidence" value="ECO:0007669"/>
    <property type="project" value="UniProtKB-KW"/>
</dbReference>
<dbReference type="Gene3D" id="1.10.3210.30">
    <property type="match status" value="1"/>
</dbReference>
<organism evidence="11">
    <name type="scientific">Providencia stuartii</name>
    <dbReference type="NCBI Taxonomy" id="588"/>
    <lineage>
        <taxon>Bacteria</taxon>
        <taxon>Pseudomonadati</taxon>
        <taxon>Pseudomonadota</taxon>
        <taxon>Gammaproteobacteria</taxon>
        <taxon>Enterobacterales</taxon>
        <taxon>Morganellaceae</taxon>
        <taxon>Providencia</taxon>
    </lineage>
</organism>
<feature type="region of interest" description="Disordered" evidence="9">
    <location>
        <begin position="508"/>
        <end position="534"/>
    </location>
</feature>
<evidence type="ECO:0000256" key="4">
    <source>
        <dbReference type="ARBA" id="ARBA00022741"/>
    </source>
</evidence>
<keyword evidence="3" id="KW-0479">Metal-binding</keyword>
<sequence>MMVTFVSQCEKHALKRTRRVLDAFANRIGDNTWQTLITEEGLLTVKKMLKQSASRSTAVSCHWIRSRSRSQLLWIVGNRNKFNSQGYVPVNRTEKSFLGREDENDWKYLSLISTFAKLAALFHDWGKASRLFQDKLNPAIKTTFKGDPVRHEWVSTILFSLLVKNQGGESDEQWLETLIKNEWDELQLQQGATENYLLQSPLANLPDAAALLAWLILSHHRLPFLDEQELKNWQDIALNTHNQLLTEIRQNWGYENNDDISQFQRRIKMCFEFPNGLLSHSTVWIRTVQKVANELKNQLPLFRQAMADGSWRVIAHHARLCLMLGDHNYSSKGNDPQWRSEIALYANTHKINHIPQFKQKLDEHLVKVAEIAGDIAETLPYFESEPSPVSDIPQLAYDKNSKGKFSWQEDAVNSIYQYRKKRDDEIKGYFIVNMASTGCGKTRANVKIMQALSEDKQSFRFILALGLRTLALQTGDEYKDKNSIGLNEGDIAVLIGSKAVAQLHQQAKENDDNLKAHDQDSSPQLNTNSNNLLPYQTGSESQEMLFDENEEELRWAEDKWQGVLPEELLSTVLTRAKDRALLYAPVLACTIDHIMGATETVRGGRYILPCLRLMSSDLVIDEVDDFTDSDSIAVARLIYMAGLLGRKVMISSATITPDTALAYFHAYQSGWYAYAKSRQQPLEVGCLWVDEGEYDSIKDKCQSSTLAATLVANDDNTPYLYQQYHDKFIKRRVNVLAQQPARRKALIVPTPKDNTQDSQQCYFNHILNAALAQHDQHAFLDKRTGIQVSFGVIRVANILPCVDLTRFLLECACPEGVEIRTMAYHSQQVLLLRHEQEQHLDSVLKRKEQVGEEANALNNPIIRQHLENVSIEGKAQHLLFILVATPVEEVGRDHDFDWAVVEPSSYRSVIQMAGRVRRHREGEVQQPNIALLQYNKKGFEGGIDNPFSRPGYENNHIGLGLSTHNLCDLVDEQQLLKSVDATPRIQQQTNYENKKHRDLACLEHAAIKYTLKTEYIFPPKQVEKPVATKRRSQSKNYHTLPCNAASHIWGYTHGCWWMTAVSQQLASFRSQMPSFRLVLEISPKGTIQFSEYTRESGWISVGPQNGIYYNKFPESIKKRLWLVRDYEQSIQSQGMDGKQATSLSRFYGELTFLKQQNRDVIYHYDDQMGIYPVIR</sequence>
<evidence type="ECO:0000256" key="1">
    <source>
        <dbReference type="ARBA" id="ARBA00006847"/>
    </source>
</evidence>
<evidence type="ECO:0000256" key="9">
    <source>
        <dbReference type="SAM" id="MobiDB-lite"/>
    </source>
</evidence>
<dbReference type="InterPro" id="IPR054712">
    <property type="entry name" value="Cas3-like_dom"/>
</dbReference>
<dbReference type="Pfam" id="PF22590">
    <property type="entry name" value="Cas3-like_C_2"/>
    <property type="match status" value="1"/>
</dbReference>
<evidence type="ECO:0000259" key="10">
    <source>
        <dbReference type="PROSITE" id="PS51643"/>
    </source>
</evidence>
<dbReference type="GO" id="GO:0046872">
    <property type="term" value="F:metal ion binding"/>
    <property type="evidence" value="ECO:0007669"/>
    <property type="project" value="UniProtKB-KW"/>
</dbReference>
<feature type="compositionally biased region" description="Basic and acidic residues" evidence="9">
    <location>
        <begin position="508"/>
        <end position="520"/>
    </location>
</feature>
<evidence type="ECO:0000256" key="6">
    <source>
        <dbReference type="ARBA" id="ARBA00022806"/>
    </source>
</evidence>
<dbReference type="InterPro" id="IPR013395">
    <property type="entry name" value="CRISPR-assoc_Cas3_yers"/>
</dbReference>
<dbReference type="InterPro" id="IPR027417">
    <property type="entry name" value="P-loop_NTPase"/>
</dbReference>
<protein>
    <submittedName>
        <fullName evidence="11">Type I-F CRISPR-associated helicase Cas3</fullName>
    </submittedName>
</protein>
<gene>
    <name evidence="11" type="primary">cas3f</name>
    <name evidence="11" type="ORF">JRA39_001430</name>
</gene>
<feature type="compositionally biased region" description="Polar residues" evidence="9">
    <location>
        <begin position="521"/>
        <end position="534"/>
    </location>
</feature>
<evidence type="ECO:0000313" key="11">
    <source>
        <dbReference type="EMBL" id="EMP9432399.1"/>
    </source>
</evidence>
<dbReference type="EMBL" id="AAZDVE040000008">
    <property type="protein sequence ID" value="EMP9432399.1"/>
    <property type="molecule type" value="Genomic_DNA"/>
</dbReference>
<comment type="similarity">
    <text evidence="2">In the central section; belongs to the CRISPR-associated helicase Cas3 family.</text>
</comment>
<comment type="caution">
    <text evidence="11">The sequence shown here is derived from an EMBL/GenBank/DDBJ whole genome shotgun (WGS) entry which is preliminary data.</text>
</comment>
<feature type="domain" description="HD Cas3-type" evidence="10">
    <location>
        <begin position="102"/>
        <end position="285"/>
    </location>
</feature>
<comment type="similarity">
    <text evidence="1">In the N-terminal section; belongs to the CRISPR-associated nuclease Cas3-HD family.</text>
</comment>
<dbReference type="InterPro" id="IPR006935">
    <property type="entry name" value="Helicase/UvrB_N"/>
</dbReference>
<proteinExistence type="inferred from homology"/>
<evidence type="ECO:0000256" key="2">
    <source>
        <dbReference type="ARBA" id="ARBA00009046"/>
    </source>
</evidence>